<sequence>MVLELRSYQNVAYRHALPPSLGARQPLPNGDIPTVHRTRTCGNFWPSRQFLRRKCLLYHARCLKSAPPHTLTVTAPALVLPERPGVWRPHSPELSGPISMLSPGERILTRIAVVRSRACLKFRRSSRLAGDGS</sequence>
<dbReference type="EMBL" id="LGGD01000024">
    <property type="protein sequence ID" value="KUK63418.1"/>
    <property type="molecule type" value="Genomic_DNA"/>
</dbReference>
<dbReference type="AlphaFoldDB" id="A0A101GRR4"/>
<evidence type="ECO:0000313" key="1">
    <source>
        <dbReference type="EMBL" id="KUK63418.1"/>
    </source>
</evidence>
<dbReference type="Proteomes" id="UP000054323">
    <property type="component" value="Unassembled WGS sequence"/>
</dbReference>
<reference evidence="2" key="1">
    <citation type="journal article" date="2015" name="MBio">
        <title>Genome-Resolved Metagenomic Analysis Reveals Roles for Candidate Phyla and Other Microbial Community Members in Biogeochemical Transformations in Oil Reservoirs.</title>
        <authorList>
            <person name="Hu P."/>
            <person name="Tom L."/>
            <person name="Singh A."/>
            <person name="Thomas B.C."/>
            <person name="Baker B.J."/>
            <person name="Piceno Y.M."/>
            <person name="Andersen G.L."/>
            <person name="Banfield J.F."/>
        </authorList>
    </citation>
    <scope>NUCLEOTIDE SEQUENCE [LARGE SCALE GENOMIC DNA]</scope>
</reference>
<evidence type="ECO:0000313" key="2">
    <source>
        <dbReference type="Proteomes" id="UP000054323"/>
    </source>
</evidence>
<name>A0A101GRR4_9EURY</name>
<proteinExistence type="predicted"/>
<comment type="caution">
    <text evidence="1">The sequence shown here is derived from an EMBL/GenBank/DDBJ whole genome shotgun (WGS) entry which is preliminary data.</text>
</comment>
<gene>
    <name evidence="1" type="ORF">XD82_0331</name>
</gene>
<organism evidence="1 2">
    <name type="scientific">Methanoculleus marisnigri</name>
    <dbReference type="NCBI Taxonomy" id="2198"/>
    <lineage>
        <taxon>Archaea</taxon>
        <taxon>Methanobacteriati</taxon>
        <taxon>Methanobacteriota</taxon>
        <taxon>Stenosarchaea group</taxon>
        <taxon>Methanomicrobia</taxon>
        <taxon>Methanomicrobiales</taxon>
        <taxon>Methanomicrobiaceae</taxon>
        <taxon>Methanoculleus</taxon>
    </lineage>
</organism>
<accession>A0A101GRR4</accession>
<protein>
    <submittedName>
        <fullName evidence="1">Uncharacterized protein</fullName>
    </submittedName>
</protein>